<dbReference type="OrthoDB" id="5841653at2759"/>
<organism evidence="1 2">
    <name type="scientific">Ancylostoma caninum</name>
    <name type="common">Dog hookworm</name>
    <dbReference type="NCBI Taxonomy" id="29170"/>
    <lineage>
        <taxon>Eukaryota</taxon>
        <taxon>Metazoa</taxon>
        <taxon>Ecdysozoa</taxon>
        <taxon>Nematoda</taxon>
        <taxon>Chromadorea</taxon>
        <taxon>Rhabditida</taxon>
        <taxon>Rhabditina</taxon>
        <taxon>Rhabditomorpha</taxon>
        <taxon>Strongyloidea</taxon>
        <taxon>Ancylostomatidae</taxon>
        <taxon>Ancylostomatinae</taxon>
        <taxon>Ancylostoma</taxon>
    </lineage>
</organism>
<proteinExistence type="predicted"/>
<dbReference type="EMBL" id="JOJR01000185">
    <property type="protein sequence ID" value="RCN42635.1"/>
    <property type="molecule type" value="Genomic_DNA"/>
</dbReference>
<dbReference type="AlphaFoldDB" id="A0A368GI21"/>
<name>A0A368GI21_ANCCA</name>
<evidence type="ECO:0000313" key="1">
    <source>
        <dbReference type="EMBL" id="RCN42635.1"/>
    </source>
</evidence>
<comment type="caution">
    <text evidence="1">The sequence shown here is derived from an EMBL/GenBank/DDBJ whole genome shotgun (WGS) entry which is preliminary data.</text>
</comment>
<dbReference type="Proteomes" id="UP000252519">
    <property type="component" value="Unassembled WGS sequence"/>
</dbReference>
<protein>
    <submittedName>
        <fullName evidence="1">Uncharacterized protein</fullName>
    </submittedName>
</protein>
<sequence length="137" mass="15831">MFIRTQRSIVKQVITKLDSEIDIVTEIYGKTVELVDKEPYTDTERITILLDKCKGEASRALKFLPRKGSSYNDAEKQLKEQFENKELNVKLLLEQLERIPPFSEDASQLRATVKDIMAVITPLSRSETHIDAREYKT</sequence>
<accession>A0A368GI21</accession>
<gene>
    <name evidence="1" type="ORF">ANCCAN_11386</name>
</gene>
<keyword evidence="2" id="KW-1185">Reference proteome</keyword>
<reference evidence="1 2" key="1">
    <citation type="submission" date="2014-10" db="EMBL/GenBank/DDBJ databases">
        <title>Draft genome of the hookworm Ancylostoma caninum.</title>
        <authorList>
            <person name="Mitreva M."/>
        </authorList>
    </citation>
    <scope>NUCLEOTIDE SEQUENCE [LARGE SCALE GENOMIC DNA]</scope>
    <source>
        <strain evidence="1 2">Baltimore</strain>
    </source>
</reference>
<evidence type="ECO:0000313" key="2">
    <source>
        <dbReference type="Proteomes" id="UP000252519"/>
    </source>
</evidence>